<dbReference type="NCBIfam" id="TIGR01317">
    <property type="entry name" value="GOGAT_sm_gam"/>
    <property type="match status" value="1"/>
</dbReference>
<dbReference type="Gene3D" id="3.50.50.60">
    <property type="entry name" value="FAD/NAD(P)-binding domain"/>
    <property type="match status" value="2"/>
</dbReference>
<dbReference type="GO" id="GO:0006537">
    <property type="term" value="P:glutamate biosynthetic process"/>
    <property type="evidence" value="ECO:0007669"/>
    <property type="project" value="UniProtKB-KW"/>
</dbReference>
<protein>
    <submittedName>
        <fullName evidence="7">Glutamate synthase subunit beta</fullName>
    </submittedName>
</protein>
<evidence type="ECO:0000256" key="1">
    <source>
        <dbReference type="ARBA" id="ARBA00022605"/>
    </source>
</evidence>
<reference evidence="7 8" key="1">
    <citation type="submission" date="2019-09" db="EMBL/GenBank/DDBJ databases">
        <title>Segnochrobactrum spirostomi gen. nov., sp. nov., isolated from the ciliate Spirostomum cf. yagiui and description of a novel family, Segnochrobactraceae fam. nov. within the order Rhizobiales of the class Alphaproteobacteria.</title>
        <authorList>
            <person name="Akter S."/>
            <person name="Shazib S.U.A."/>
            <person name="Shin M.K."/>
        </authorList>
    </citation>
    <scope>NUCLEOTIDE SEQUENCE [LARGE SCALE GENOMIC DNA]</scope>
    <source>
        <strain evidence="7 8">Sp-1</strain>
    </source>
</reference>
<dbReference type="Pfam" id="PF14691">
    <property type="entry name" value="Fer4_20"/>
    <property type="match status" value="1"/>
</dbReference>
<dbReference type="SUPFAM" id="SSF51971">
    <property type="entry name" value="Nucleotide-binding domain"/>
    <property type="match status" value="2"/>
</dbReference>
<dbReference type="PRINTS" id="PR00419">
    <property type="entry name" value="ADXRDTASE"/>
</dbReference>
<name>A0A6A7Y5A8_9HYPH</name>
<keyword evidence="1" id="KW-0028">Amino-acid biosynthesis</keyword>
<dbReference type="Pfam" id="PF07992">
    <property type="entry name" value="Pyr_redox_2"/>
    <property type="match status" value="1"/>
</dbReference>
<dbReference type="GO" id="GO:0051536">
    <property type="term" value="F:iron-sulfur cluster binding"/>
    <property type="evidence" value="ECO:0007669"/>
    <property type="project" value="InterPro"/>
</dbReference>
<comment type="caution">
    <text evidence="7">The sequence shown here is derived from an EMBL/GenBank/DDBJ whole genome shotgun (WGS) entry which is preliminary data.</text>
</comment>
<dbReference type="Proteomes" id="UP000332515">
    <property type="component" value="Unassembled WGS sequence"/>
</dbReference>
<evidence type="ECO:0000313" key="8">
    <source>
        <dbReference type="Proteomes" id="UP000332515"/>
    </source>
</evidence>
<evidence type="ECO:0000256" key="3">
    <source>
        <dbReference type="ARBA" id="ARBA00023164"/>
    </source>
</evidence>
<dbReference type="AlphaFoldDB" id="A0A6A7Y5A8"/>
<dbReference type="PANTHER" id="PTHR43100">
    <property type="entry name" value="GLUTAMATE SYNTHASE [NADPH] SMALL CHAIN"/>
    <property type="match status" value="1"/>
</dbReference>
<dbReference type="RefSeq" id="WP_153483430.1">
    <property type="nucleotide sequence ID" value="NZ_VWNA01000001.1"/>
</dbReference>
<comment type="pathway">
    <text evidence="4">Amino-acid biosynthesis.</text>
</comment>
<feature type="domain" description="FAD/NAD(P)-binding" evidence="5">
    <location>
        <begin position="146"/>
        <end position="457"/>
    </location>
</feature>
<dbReference type="InterPro" id="IPR009051">
    <property type="entry name" value="Helical_ferredxn"/>
</dbReference>
<feature type="domain" description="Dihydroprymidine dehydrogenase" evidence="6">
    <location>
        <begin position="25"/>
        <end position="133"/>
    </location>
</feature>
<evidence type="ECO:0000256" key="2">
    <source>
        <dbReference type="ARBA" id="ARBA00023002"/>
    </source>
</evidence>
<gene>
    <name evidence="7" type="ORF">F0357_14855</name>
</gene>
<evidence type="ECO:0000256" key="4">
    <source>
        <dbReference type="ARBA" id="ARBA00029440"/>
    </source>
</evidence>
<dbReference type="SUPFAM" id="SSF46548">
    <property type="entry name" value="alpha-helical ferredoxin"/>
    <property type="match status" value="1"/>
</dbReference>
<dbReference type="InterPro" id="IPR023753">
    <property type="entry name" value="FAD/NAD-binding_dom"/>
</dbReference>
<dbReference type="InterPro" id="IPR028261">
    <property type="entry name" value="DPD_II"/>
</dbReference>
<sequence length="476" mass="51914">MGKVTGFLEIDRQEQKYQPAADRIRHYREFTLPLPVPAVEAQAARCMDCGIPFCHGPTGCPVHNQIPDWNDLVYSGDWEEAARNLHTTNNFPEFTGRVCPAPCEEACTLNLEDVPVAIKTVEQAIADQAWANGWIVPEVPTERTGKKVAVIGSGPAGLAAAQQLARVGHEVHVYEKQAKAGGLLRYGIPDFKMEKVHIDRRVRQLEAEGVVFHYGVNVGVTRSLQALIEEHDAVLTCAGAERPRDPGLPGVELAGVHYAMPYLIQQNRRVGGESLGAEAPIVATAKHIVVIGGGDTASDCVGTAFRQGAIQVTQLDIRPKPPAKEDKLTVWPYWPTKFRTSSSQAEGAEREFAAATLGLIGRNGHVTHVECARVDERRRPIAGSEFRIRADLVLVAIGFAGPNLETYVAEVKDQLKLDGRTNVAANTEAYKTSIDKVFAAGDVRRGQSLVVWAIREGRQAARAIDEYLMGTSTLPR</sequence>
<dbReference type="EMBL" id="VWNA01000001">
    <property type="protein sequence ID" value="MQT13895.1"/>
    <property type="molecule type" value="Genomic_DNA"/>
</dbReference>
<evidence type="ECO:0000259" key="6">
    <source>
        <dbReference type="Pfam" id="PF14691"/>
    </source>
</evidence>
<keyword evidence="3" id="KW-0314">Glutamate biosynthesis</keyword>
<dbReference type="GO" id="GO:0016639">
    <property type="term" value="F:oxidoreductase activity, acting on the CH-NH2 group of donors, NAD or NADP as acceptor"/>
    <property type="evidence" value="ECO:0007669"/>
    <property type="project" value="InterPro"/>
</dbReference>
<dbReference type="Gene3D" id="1.10.1060.10">
    <property type="entry name" value="Alpha-helical ferredoxin"/>
    <property type="match status" value="1"/>
</dbReference>
<organism evidence="7 8">
    <name type="scientific">Segnochrobactrum spirostomi</name>
    <dbReference type="NCBI Taxonomy" id="2608987"/>
    <lineage>
        <taxon>Bacteria</taxon>
        <taxon>Pseudomonadati</taxon>
        <taxon>Pseudomonadota</taxon>
        <taxon>Alphaproteobacteria</taxon>
        <taxon>Hyphomicrobiales</taxon>
        <taxon>Segnochrobactraceae</taxon>
        <taxon>Segnochrobactrum</taxon>
    </lineage>
</organism>
<proteinExistence type="predicted"/>
<keyword evidence="2" id="KW-0560">Oxidoreductase</keyword>
<evidence type="ECO:0000313" key="7">
    <source>
        <dbReference type="EMBL" id="MQT13895.1"/>
    </source>
</evidence>
<dbReference type="InterPro" id="IPR006005">
    <property type="entry name" value="Glut_synth_ssu1"/>
</dbReference>
<dbReference type="InterPro" id="IPR036188">
    <property type="entry name" value="FAD/NAD-bd_sf"/>
</dbReference>
<accession>A0A6A7Y5A8</accession>
<evidence type="ECO:0000259" key="5">
    <source>
        <dbReference type="Pfam" id="PF07992"/>
    </source>
</evidence>
<dbReference type="PANTHER" id="PTHR43100:SF1">
    <property type="entry name" value="GLUTAMATE SYNTHASE [NADPH] SMALL CHAIN"/>
    <property type="match status" value="1"/>
</dbReference>
<keyword evidence="8" id="KW-1185">Reference proteome</keyword>
<dbReference type="InterPro" id="IPR051394">
    <property type="entry name" value="Glutamate_Synthase"/>
</dbReference>